<name>A0A1C7LZT1_GRIFR</name>
<feature type="compositionally biased region" description="Polar residues" evidence="1">
    <location>
        <begin position="1"/>
        <end position="12"/>
    </location>
</feature>
<evidence type="ECO:0000313" key="3">
    <source>
        <dbReference type="Proteomes" id="UP000092993"/>
    </source>
</evidence>
<sequence>MLNVLHTTFRQSTTDHHEHRTAPSTSSESKLPPHSSQPVVQRTTRGYRRTHVLHVDCACPPCPSLSFKFEPSCVKLQNQNAAIMCTLLLAALSTSASSQPASGTLALSLAIR</sequence>
<feature type="region of interest" description="Disordered" evidence="1">
    <location>
        <begin position="1"/>
        <end position="43"/>
    </location>
</feature>
<dbReference type="AlphaFoldDB" id="A0A1C7LZT1"/>
<dbReference type="Proteomes" id="UP000092993">
    <property type="component" value="Unassembled WGS sequence"/>
</dbReference>
<feature type="compositionally biased region" description="Polar residues" evidence="1">
    <location>
        <begin position="22"/>
        <end position="43"/>
    </location>
</feature>
<gene>
    <name evidence="2" type="ORF">A0H81_09690</name>
</gene>
<organism evidence="2 3">
    <name type="scientific">Grifola frondosa</name>
    <name type="common">Maitake</name>
    <name type="synonym">Polyporus frondosus</name>
    <dbReference type="NCBI Taxonomy" id="5627"/>
    <lineage>
        <taxon>Eukaryota</taxon>
        <taxon>Fungi</taxon>
        <taxon>Dikarya</taxon>
        <taxon>Basidiomycota</taxon>
        <taxon>Agaricomycotina</taxon>
        <taxon>Agaricomycetes</taxon>
        <taxon>Polyporales</taxon>
        <taxon>Grifolaceae</taxon>
        <taxon>Grifola</taxon>
    </lineage>
</organism>
<keyword evidence="3" id="KW-1185">Reference proteome</keyword>
<proteinExistence type="predicted"/>
<evidence type="ECO:0000256" key="1">
    <source>
        <dbReference type="SAM" id="MobiDB-lite"/>
    </source>
</evidence>
<protein>
    <submittedName>
        <fullName evidence="2">Uncharacterized protein</fullName>
    </submittedName>
</protein>
<evidence type="ECO:0000313" key="2">
    <source>
        <dbReference type="EMBL" id="OBZ70181.1"/>
    </source>
</evidence>
<accession>A0A1C7LZT1</accession>
<dbReference type="EMBL" id="LUGG01000014">
    <property type="protein sequence ID" value="OBZ70181.1"/>
    <property type="molecule type" value="Genomic_DNA"/>
</dbReference>
<reference evidence="2 3" key="1">
    <citation type="submission" date="2016-03" db="EMBL/GenBank/DDBJ databases">
        <title>Whole genome sequencing of Grifola frondosa 9006-11.</title>
        <authorList>
            <person name="Min B."/>
            <person name="Park H."/>
            <person name="Kim J.-G."/>
            <person name="Cho H."/>
            <person name="Oh Y.-L."/>
            <person name="Kong W.-S."/>
            <person name="Choi I.-G."/>
        </authorList>
    </citation>
    <scope>NUCLEOTIDE SEQUENCE [LARGE SCALE GENOMIC DNA]</scope>
    <source>
        <strain evidence="2 3">9006-11</strain>
    </source>
</reference>
<comment type="caution">
    <text evidence="2">The sequence shown here is derived from an EMBL/GenBank/DDBJ whole genome shotgun (WGS) entry which is preliminary data.</text>
</comment>